<evidence type="ECO:0000313" key="5">
    <source>
        <dbReference type="Proteomes" id="UP000279029"/>
    </source>
</evidence>
<evidence type="ECO:0000256" key="1">
    <source>
        <dbReference type="SAM" id="Coils"/>
    </source>
</evidence>
<reference evidence="4 5" key="1">
    <citation type="submission" date="2018-09" db="EMBL/GenBank/DDBJ databases">
        <authorList>
            <person name="Postec A."/>
        </authorList>
    </citation>
    <scope>NUCLEOTIDE SEQUENCE [LARGE SCALE GENOMIC DNA]</scope>
    <source>
        <strain evidence="4">70B-A</strain>
    </source>
</reference>
<dbReference type="SUPFAM" id="SSF55073">
    <property type="entry name" value="Nucleotide cyclase"/>
    <property type="match status" value="1"/>
</dbReference>
<dbReference type="Pfam" id="PF00990">
    <property type="entry name" value="GGDEF"/>
    <property type="match status" value="1"/>
</dbReference>
<sequence length="612" mass="69759">MKKRYIIVCVLIIIMAIFFGRQNLGERSIKHVPLAQKGTMDLREWDFEKDGPVELRGHWNFYFNTFLTHEDFAKGVDVDSYMISIPSTHKSMDKIKPFEEDTFYGTLRLVIRLPKTNQTYGLRSEIVLTAYELYVDGQIKEMVGKIGTDQASAHPRYKVVNSYFDAENHTLELIYHTSDFHFEDSAIIAPTFGLAKQIAYMGEVGLGRDLFLFGILLIMGIYHLSLYWMRRKDASPLYFGLFCLFFATRMLLVGERFIPNILDLDIMIYVRVAYISVFLGFSALCGYVYHTVFGLFPKVFLKLAWYMGGIASILTLFMQIKSISILLILYFVVGFTMLIYSMVRLGMGIYYQYKYASGLLFGFVILSATFINDFIYELTLANSPSLIPLGITIFVFTQAYIIASNFSSAFSLAENLSIEKESMLLELKNINNNLESMVEKRTQDLQSALDEMAYMSMTDDLTQLPNRRSIISDLEDVAKLGKRFIIGLIDVDNFKSINDSYGHKAGDRALIAMSEAMKTYVGSEGIIGRWGGEEFLLILYQDQVEEAMIFADGLREHIAGLTFEAIDVSITITIGLSVCEDRLSLDYCINQADEALYLGKRNGRNQCRQAKR</sequence>
<keyword evidence="2" id="KW-0472">Membrane</keyword>
<dbReference type="Proteomes" id="UP000279029">
    <property type="component" value="Chromosome"/>
</dbReference>
<feature type="transmembrane region" description="Helical" evidence="2">
    <location>
        <begin position="387"/>
        <end position="413"/>
    </location>
</feature>
<dbReference type="Pfam" id="PF07695">
    <property type="entry name" value="7TMR-DISM_7TM"/>
    <property type="match status" value="1"/>
</dbReference>
<dbReference type="InterPro" id="IPR043128">
    <property type="entry name" value="Rev_trsase/Diguanyl_cyclase"/>
</dbReference>
<proteinExistence type="predicted"/>
<dbReference type="GO" id="GO:1902201">
    <property type="term" value="P:negative regulation of bacterial-type flagellum-dependent cell motility"/>
    <property type="evidence" value="ECO:0007669"/>
    <property type="project" value="TreeGrafter"/>
</dbReference>
<dbReference type="InterPro" id="IPR029787">
    <property type="entry name" value="Nucleotide_cyclase"/>
</dbReference>
<dbReference type="PANTHER" id="PTHR45138:SF9">
    <property type="entry name" value="DIGUANYLATE CYCLASE DGCM-RELATED"/>
    <property type="match status" value="1"/>
</dbReference>
<keyword evidence="2" id="KW-0812">Transmembrane</keyword>
<dbReference type="InterPro" id="IPR050469">
    <property type="entry name" value="Diguanylate_Cyclase"/>
</dbReference>
<dbReference type="SMART" id="SM00267">
    <property type="entry name" value="GGDEF"/>
    <property type="match status" value="1"/>
</dbReference>
<dbReference type="GO" id="GO:0052621">
    <property type="term" value="F:diguanylate cyclase activity"/>
    <property type="evidence" value="ECO:0007669"/>
    <property type="project" value="TreeGrafter"/>
</dbReference>
<gene>
    <name evidence="4" type="ORF">PATL70BA_1728</name>
</gene>
<dbReference type="InterPro" id="IPR011623">
    <property type="entry name" value="7TMR_DISM_rcpt_extracell_dom1"/>
</dbReference>
<evidence type="ECO:0000256" key="2">
    <source>
        <dbReference type="SAM" id="Phobius"/>
    </source>
</evidence>
<feature type="transmembrane region" description="Helical" evidence="2">
    <location>
        <begin position="210"/>
        <end position="229"/>
    </location>
</feature>
<dbReference type="InterPro" id="IPR000160">
    <property type="entry name" value="GGDEF_dom"/>
</dbReference>
<evidence type="ECO:0000313" key="4">
    <source>
        <dbReference type="EMBL" id="VDN47617.1"/>
    </source>
</evidence>
<feature type="domain" description="GGDEF" evidence="3">
    <location>
        <begin position="482"/>
        <end position="612"/>
    </location>
</feature>
<feature type="transmembrane region" description="Helical" evidence="2">
    <location>
        <begin position="323"/>
        <end position="343"/>
    </location>
</feature>
<feature type="transmembrane region" description="Helical" evidence="2">
    <location>
        <begin position="5"/>
        <end position="24"/>
    </location>
</feature>
<name>A0A3P7PUJ0_9FIRM</name>
<dbReference type="Gene3D" id="3.30.70.270">
    <property type="match status" value="1"/>
</dbReference>
<feature type="coiled-coil region" evidence="1">
    <location>
        <begin position="413"/>
        <end position="451"/>
    </location>
</feature>
<protein>
    <submittedName>
        <fullName evidence="4">Diguanylate cyclase</fullName>
    </submittedName>
</protein>
<evidence type="ECO:0000259" key="3">
    <source>
        <dbReference type="PROSITE" id="PS50887"/>
    </source>
</evidence>
<dbReference type="AlphaFoldDB" id="A0A3P7PUJ0"/>
<dbReference type="PANTHER" id="PTHR45138">
    <property type="entry name" value="REGULATORY COMPONENTS OF SENSORY TRANSDUCTION SYSTEM"/>
    <property type="match status" value="1"/>
</dbReference>
<dbReference type="CDD" id="cd01949">
    <property type="entry name" value="GGDEF"/>
    <property type="match status" value="1"/>
</dbReference>
<keyword evidence="5" id="KW-1185">Reference proteome</keyword>
<dbReference type="NCBIfam" id="TIGR00254">
    <property type="entry name" value="GGDEF"/>
    <property type="match status" value="1"/>
</dbReference>
<keyword evidence="2" id="KW-1133">Transmembrane helix</keyword>
<feature type="transmembrane region" description="Helical" evidence="2">
    <location>
        <begin position="266"/>
        <end position="287"/>
    </location>
</feature>
<feature type="transmembrane region" description="Helical" evidence="2">
    <location>
        <begin position="236"/>
        <end position="254"/>
    </location>
</feature>
<feature type="transmembrane region" description="Helical" evidence="2">
    <location>
        <begin position="299"/>
        <end position="317"/>
    </location>
</feature>
<dbReference type="EMBL" id="LR130778">
    <property type="protein sequence ID" value="VDN47617.1"/>
    <property type="molecule type" value="Genomic_DNA"/>
</dbReference>
<feature type="transmembrane region" description="Helical" evidence="2">
    <location>
        <begin position="355"/>
        <end position="375"/>
    </location>
</feature>
<dbReference type="PROSITE" id="PS50887">
    <property type="entry name" value="GGDEF"/>
    <property type="match status" value="1"/>
</dbReference>
<dbReference type="GO" id="GO:0005886">
    <property type="term" value="C:plasma membrane"/>
    <property type="evidence" value="ECO:0007669"/>
    <property type="project" value="TreeGrafter"/>
</dbReference>
<dbReference type="KEGG" id="cbar:PATL70BA_1728"/>
<dbReference type="OrthoDB" id="9809348at2"/>
<accession>A0A3P7PUJ0</accession>
<dbReference type="GO" id="GO:0043709">
    <property type="term" value="P:cell adhesion involved in single-species biofilm formation"/>
    <property type="evidence" value="ECO:0007669"/>
    <property type="project" value="TreeGrafter"/>
</dbReference>
<organism evidence="4 5">
    <name type="scientific">Petrocella atlantisensis</name>
    <dbReference type="NCBI Taxonomy" id="2173034"/>
    <lineage>
        <taxon>Bacteria</taxon>
        <taxon>Bacillati</taxon>
        <taxon>Bacillota</taxon>
        <taxon>Clostridia</taxon>
        <taxon>Lachnospirales</taxon>
        <taxon>Vallitaleaceae</taxon>
        <taxon>Petrocella</taxon>
    </lineage>
</organism>
<keyword evidence="1" id="KW-0175">Coiled coil</keyword>